<proteinExistence type="predicted"/>
<evidence type="ECO:0000313" key="3">
    <source>
        <dbReference type="Proteomes" id="UP001159405"/>
    </source>
</evidence>
<reference evidence="2 3" key="1">
    <citation type="submission" date="2022-05" db="EMBL/GenBank/DDBJ databases">
        <authorList>
            <consortium name="Genoscope - CEA"/>
            <person name="William W."/>
        </authorList>
    </citation>
    <scope>NUCLEOTIDE SEQUENCE [LARGE SCALE GENOMIC DNA]</scope>
</reference>
<accession>A0ABN8QJV2</accession>
<dbReference type="EMBL" id="CALNXK010000132">
    <property type="protein sequence ID" value="CAH3165401.1"/>
    <property type="molecule type" value="Genomic_DNA"/>
</dbReference>
<gene>
    <name evidence="2" type="ORF">PLOB_00007155</name>
</gene>
<evidence type="ECO:0000313" key="2">
    <source>
        <dbReference type="EMBL" id="CAH3165401.1"/>
    </source>
</evidence>
<protein>
    <recommendedName>
        <fullName evidence="4">Major capsid protein</fullName>
    </recommendedName>
</protein>
<comment type="caution">
    <text evidence="2">The sequence shown here is derived from an EMBL/GenBank/DDBJ whole genome shotgun (WGS) entry which is preliminary data.</text>
</comment>
<organism evidence="2 3">
    <name type="scientific">Porites lobata</name>
    <dbReference type="NCBI Taxonomy" id="104759"/>
    <lineage>
        <taxon>Eukaryota</taxon>
        <taxon>Metazoa</taxon>
        <taxon>Cnidaria</taxon>
        <taxon>Anthozoa</taxon>
        <taxon>Hexacorallia</taxon>
        <taxon>Scleractinia</taxon>
        <taxon>Fungiina</taxon>
        <taxon>Poritidae</taxon>
        <taxon>Porites</taxon>
    </lineage>
</organism>
<evidence type="ECO:0000256" key="1">
    <source>
        <dbReference type="SAM" id="MobiDB-lite"/>
    </source>
</evidence>
<feature type="region of interest" description="Disordered" evidence="1">
    <location>
        <begin position="1"/>
        <end position="26"/>
    </location>
</feature>
<sequence>MCHLQDPPFNMEAPTKKTRKTKNRTGEEVVQSVLKTPEPPMTENTEPLTKEWTAPHYTTDDKIRLQKYLDPEPQMIVNKQLPSYEELQQACRDLFNGPSSMETQPDLAPVQIMEEGQQVEWWPIEGEFDVPNLGELTLQEYLMDASKPLHTNFVLTEQGLAIWTQGISSAEGAPSDANNTKFVYCVNNFGHSLFNQMNVSFNGVLMTEKSNAYHQKAYLETLQNFNRQEGEATLAAQGWVNELNVKEELTPTNATNDDEPNPAAWRGKTGLKALTSRLLGKAYHTFIIKPHIAVFRKGKCLVPNVQIDLELYLNDSNMFLFGTPDTTTTVNKKIPTLGDNDLFVTLWMKKVTLNASVYSRLQKERSLSKTKKVRYPVVRSEIRTYSFDGNSTRWSQDNVFLNKVPVKVIIGLMNSTNYNGSLKYYPYAYEKFGVTRVRQRIDGEEYPYRALELTGNSKAEDLVGYDRFLTASGAYKHHRVPMLLPSDWGQGNNCTLFMFNNAPGDADDPSYRNPKLTGNVSYEIDFRANVGHNVTVVIWSEYENVYEIDQWGGILYSINS</sequence>
<name>A0ABN8QJV2_9CNID</name>
<dbReference type="Proteomes" id="UP001159405">
    <property type="component" value="Unassembled WGS sequence"/>
</dbReference>
<evidence type="ECO:0008006" key="4">
    <source>
        <dbReference type="Google" id="ProtNLM"/>
    </source>
</evidence>
<keyword evidence="3" id="KW-1185">Reference proteome</keyword>